<dbReference type="CDD" id="cd14014">
    <property type="entry name" value="STKc_PknB_like"/>
    <property type="match status" value="1"/>
</dbReference>
<dbReference type="EC" id="2.7.11.1" evidence="9"/>
<evidence type="ECO:0000256" key="4">
    <source>
        <dbReference type="ARBA" id="ARBA00022840"/>
    </source>
</evidence>
<dbReference type="SUPFAM" id="SSF56112">
    <property type="entry name" value="Protein kinase-like (PK-like)"/>
    <property type="match status" value="1"/>
</dbReference>
<comment type="caution">
    <text evidence="9">The sequence shown here is derived from an EMBL/GenBank/DDBJ whole genome shotgun (WGS) entry which is preliminary data.</text>
</comment>
<dbReference type="InterPro" id="IPR011990">
    <property type="entry name" value="TPR-like_helical_dom_sf"/>
</dbReference>
<keyword evidence="7" id="KW-0472">Membrane</keyword>
<name>A0A839ET91_9GAMM</name>
<dbReference type="GO" id="GO:0004674">
    <property type="term" value="F:protein serine/threonine kinase activity"/>
    <property type="evidence" value="ECO:0007669"/>
    <property type="project" value="UniProtKB-EC"/>
</dbReference>
<evidence type="ECO:0000256" key="3">
    <source>
        <dbReference type="ARBA" id="ARBA00022777"/>
    </source>
</evidence>
<dbReference type="Pfam" id="PF13374">
    <property type="entry name" value="TPR_10"/>
    <property type="match status" value="1"/>
</dbReference>
<dbReference type="EMBL" id="JACGXL010000001">
    <property type="protein sequence ID" value="MBA8886975.1"/>
    <property type="molecule type" value="Genomic_DNA"/>
</dbReference>
<dbReference type="PANTHER" id="PTHR43289">
    <property type="entry name" value="MITOGEN-ACTIVATED PROTEIN KINASE KINASE KINASE 20-RELATED"/>
    <property type="match status" value="1"/>
</dbReference>
<keyword evidence="3 9" id="KW-0418">Kinase</keyword>
<protein>
    <submittedName>
        <fullName evidence="9">Serine/threonine-protein kinase</fullName>
        <ecNumber evidence="9">2.7.11.1</ecNumber>
    </submittedName>
</protein>
<evidence type="ECO:0000313" key="10">
    <source>
        <dbReference type="Proteomes" id="UP000550401"/>
    </source>
</evidence>
<organism evidence="9 10">
    <name type="scientific">Dokdonella fugitiva</name>
    <dbReference type="NCBI Taxonomy" id="328517"/>
    <lineage>
        <taxon>Bacteria</taxon>
        <taxon>Pseudomonadati</taxon>
        <taxon>Pseudomonadota</taxon>
        <taxon>Gammaproteobacteria</taxon>
        <taxon>Lysobacterales</taxon>
        <taxon>Rhodanobacteraceae</taxon>
        <taxon>Dokdonella</taxon>
    </lineage>
</organism>
<dbReference type="InterPro" id="IPR000719">
    <property type="entry name" value="Prot_kinase_dom"/>
</dbReference>
<dbReference type="Pfam" id="PF00069">
    <property type="entry name" value="Pkinase"/>
    <property type="match status" value="1"/>
</dbReference>
<feature type="domain" description="Protein kinase" evidence="8">
    <location>
        <begin position="78"/>
        <end position="356"/>
    </location>
</feature>
<feature type="transmembrane region" description="Helical" evidence="7">
    <location>
        <begin position="375"/>
        <end position="395"/>
    </location>
</feature>
<keyword evidence="5" id="KW-0802">TPR repeat</keyword>
<dbReference type="Gene3D" id="1.25.40.10">
    <property type="entry name" value="Tetratricopeptide repeat domain"/>
    <property type="match status" value="3"/>
</dbReference>
<dbReference type="PROSITE" id="PS50011">
    <property type="entry name" value="PROTEIN_KINASE_DOM"/>
    <property type="match status" value="1"/>
</dbReference>
<dbReference type="PANTHER" id="PTHR43289:SF34">
    <property type="entry name" value="SERINE_THREONINE-PROTEIN KINASE YBDM-RELATED"/>
    <property type="match status" value="1"/>
</dbReference>
<keyword evidence="10" id="KW-1185">Reference proteome</keyword>
<dbReference type="Gene3D" id="3.30.200.20">
    <property type="entry name" value="Phosphorylase Kinase, domain 1"/>
    <property type="match status" value="1"/>
</dbReference>
<dbReference type="InterPro" id="IPR017441">
    <property type="entry name" value="Protein_kinase_ATP_BS"/>
</dbReference>
<dbReference type="SMART" id="SM00028">
    <property type="entry name" value="TPR"/>
    <property type="match status" value="3"/>
</dbReference>
<sequence length="891" mass="95973">MQRELWRRASAVFEQALEVEADRRSEWLAAQCVGDEALLVLVQRLLAADEGSGEFLERPFAGGADVGDPGEGASFGAYRAVERIGMGGMGEVWRAQRADGAFEQHVAIKRLLYPTPDLVRRFQHERRVLARLHHPNIAQLFDGGLGADGVPYFVMEYVDGEPLDAWCDARGLGIDARIDLFLQVCDAVQYAHRNLVVHRDLKPSNILVTAEGQVKLLDFGIAKLIEATADGEATATIVQRLTPDYAAPEQVRGEAVTTATDVYALGMVLCELLAGERAYRVAGGDLANAIVAAEPAAPSAIAARGAAAARDRAPTLRGDLDRIVLRALAKEPERRYAGAESLAADLRRFRSGHPVLARGDDVWYRARKFAGRNRAAIAAAAAVVAALVAATAVSLHHARRAQRQAQRAEAEKAFVLGILDANDPNDTQGKGETLTARQILDRASERIGKDLADQPAVAAEIYDEIGNLYWDYGQYERALPLYEQSARLAETAGLPDAQRVGILVDLGTDQRMLRRLDDALATFERTDALARESDGEGSELELRVRAEQSTTLVYAGRFAEADAIARGVVDGVGRARAHDSEVYSDALNALAYVRLSWQHYEDAVELLRQVVALNRALHPRIHSAVSTSLNDLGYSLAGAGHLVEAEAALREAAQIHAELLGKAHPHYAGTLANLARVIDREGRFEEAHGMLDEAFATRRQALGDEAISLDGTWRALALNALHRGDAAAARQAGRRALELDLGAYGPRHPVVALSQLVLGQALAETGDADEAERLLRDAAETGDAMFGTPNDTSGVARASLARLFARHGRADAAWPLFERALAELRGAVGEDHCAYADALAWQGEAQLAAGDAAAAPTLRAAVAAARRAYPDGNPFGREREALLAQADARAR</sequence>
<keyword evidence="1 9" id="KW-0808">Transferase</keyword>
<dbReference type="PROSITE" id="PS00107">
    <property type="entry name" value="PROTEIN_KINASE_ATP"/>
    <property type="match status" value="1"/>
</dbReference>
<proteinExistence type="predicted"/>
<evidence type="ECO:0000256" key="5">
    <source>
        <dbReference type="PROSITE-ProRule" id="PRU00339"/>
    </source>
</evidence>
<evidence type="ECO:0000256" key="7">
    <source>
        <dbReference type="SAM" id="Phobius"/>
    </source>
</evidence>
<dbReference type="RefSeq" id="WP_182530003.1">
    <property type="nucleotide sequence ID" value="NZ_JACGXL010000001.1"/>
</dbReference>
<dbReference type="InterPro" id="IPR019734">
    <property type="entry name" value="TPR_rpt"/>
</dbReference>
<keyword evidence="7" id="KW-0812">Transmembrane</keyword>
<dbReference type="SUPFAM" id="SSF48452">
    <property type="entry name" value="TPR-like"/>
    <property type="match status" value="3"/>
</dbReference>
<evidence type="ECO:0000259" key="8">
    <source>
        <dbReference type="PROSITE" id="PS50011"/>
    </source>
</evidence>
<dbReference type="SMART" id="SM00220">
    <property type="entry name" value="S_TKc"/>
    <property type="match status" value="1"/>
</dbReference>
<evidence type="ECO:0000256" key="6">
    <source>
        <dbReference type="PROSITE-ProRule" id="PRU10141"/>
    </source>
</evidence>
<dbReference type="InterPro" id="IPR008271">
    <property type="entry name" value="Ser/Thr_kinase_AS"/>
</dbReference>
<dbReference type="PROSITE" id="PS00108">
    <property type="entry name" value="PROTEIN_KINASE_ST"/>
    <property type="match status" value="1"/>
</dbReference>
<evidence type="ECO:0000256" key="1">
    <source>
        <dbReference type="ARBA" id="ARBA00022679"/>
    </source>
</evidence>
<gene>
    <name evidence="9" type="ORF">FHW12_001166</name>
</gene>
<dbReference type="AlphaFoldDB" id="A0A839ET91"/>
<feature type="binding site" evidence="6">
    <location>
        <position position="109"/>
    </location>
    <ligand>
        <name>ATP</name>
        <dbReference type="ChEBI" id="CHEBI:30616"/>
    </ligand>
</feature>
<evidence type="ECO:0000313" key="9">
    <source>
        <dbReference type="EMBL" id="MBA8886975.1"/>
    </source>
</evidence>
<accession>A0A839ET91</accession>
<dbReference type="InterPro" id="IPR011009">
    <property type="entry name" value="Kinase-like_dom_sf"/>
</dbReference>
<keyword evidence="4 6" id="KW-0067">ATP-binding</keyword>
<feature type="repeat" description="TPR" evidence="5">
    <location>
        <begin position="459"/>
        <end position="492"/>
    </location>
</feature>
<dbReference type="Gene3D" id="1.10.510.10">
    <property type="entry name" value="Transferase(Phosphotransferase) domain 1"/>
    <property type="match status" value="1"/>
</dbReference>
<evidence type="ECO:0000256" key="2">
    <source>
        <dbReference type="ARBA" id="ARBA00022741"/>
    </source>
</evidence>
<reference evidence="9 10" key="1">
    <citation type="submission" date="2020-07" db="EMBL/GenBank/DDBJ databases">
        <title>Genomic Encyclopedia of Type Strains, Phase IV (KMG-V): Genome sequencing to study the core and pangenomes of soil and plant-associated prokaryotes.</title>
        <authorList>
            <person name="Whitman W."/>
        </authorList>
    </citation>
    <scope>NUCLEOTIDE SEQUENCE [LARGE SCALE GENOMIC DNA]</scope>
    <source>
        <strain evidence="9 10">RH2WT43</strain>
    </source>
</reference>
<keyword evidence="7" id="KW-1133">Transmembrane helix</keyword>
<dbReference type="Proteomes" id="UP000550401">
    <property type="component" value="Unassembled WGS sequence"/>
</dbReference>
<dbReference type="GO" id="GO:0005524">
    <property type="term" value="F:ATP binding"/>
    <property type="evidence" value="ECO:0007669"/>
    <property type="project" value="UniProtKB-UniRule"/>
</dbReference>
<dbReference type="PROSITE" id="PS50005">
    <property type="entry name" value="TPR"/>
    <property type="match status" value="1"/>
</dbReference>
<keyword evidence="2 6" id="KW-0547">Nucleotide-binding</keyword>
<dbReference type="Pfam" id="PF13424">
    <property type="entry name" value="TPR_12"/>
    <property type="match status" value="2"/>
</dbReference>